<comment type="caution">
    <text evidence="1">The sequence shown here is derived from an EMBL/GenBank/DDBJ whole genome shotgun (WGS) entry which is preliminary data.</text>
</comment>
<protein>
    <submittedName>
        <fullName evidence="1">Uncharacterized protein</fullName>
    </submittedName>
</protein>
<sequence>MTVYHIVLFTLKPSATKEQVSELKDAANSMVGQIPGLTKMEVGPPLGSTAARAQGFDYGLIAVLEKPEDVKVYAEHPVHQKVHEIRESLCDDTLAYDLVA</sequence>
<organism evidence="1 2">
    <name type="scientific">Vermiconidia calcicola</name>
    <dbReference type="NCBI Taxonomy" id="1690605"/>
    <lineage>
        <taxon>Eukaryota</taxon>
        <taxon>Fungi</taxon>
        <taxon>Dikarya</taxon>
        <taxon>Ascomycota</taxon>
        <taxon>Pezizomycotina</taxon>
        <taxon>Dothideomycetes</taxon>
        <taxon>Dothideomycetidae</taxon>
        <taxon>Mycosphaerellales</taxon>
        <taxon>Extremaceae</taxon>
        <taxon>Vermiconidia</taxon>
    </lineage>
</organism>
<keyword evidence="2" id="KW-1185">Reference proteome</keyword>
<dbReference type="Proteomes" id="UP001281147">
    <property type="component" value="Unassembled WGS sequence"/>
</dbReference>
<dbReference type="EMBL" id="JAUTXU010000047">
    <property type="protein sequence ID" value="KAK3715731.1"/>
    <property type="molecule type" value="Genomic_DNA"/>
</dbReference>
<evidence type="ECO:0000313" key="2">
    <source>
        <dbReference type="Proteomes" id="UP001281147"/>
    </source>
</evidence>
<proteinExistence type="predicted"/>
<name>A0ACC3NF83_9PEZI</name>
<gene>
    <name evidence="1" type="ORF">LTR37_006956</name>
</gene>
<reference evidence="1" key="1">
    <citation type="submission" date="2023-07" db="EMBL/GenBank/DDBJ databases">
        <title>Black Yeasts Isolated from many extreme environments.</title>
        <authorList>
            <person name="Coleine C."/>
            <person name="Stajich J.E."/>
            <person name="Selbmann L."/>
        </authorList>
    </citation>
    <scope>NUCLEOTIDE SEQUENCE</scope>
    <source>
        <strain evidence="1">CCFEE 5714</strain>
    </source>
</reference>
<evidence type="ECO:0000313" key="1">
    <source>
        <dbReference type="EMBL" id="KAK3715731.1"/>
    </source>
</evidence>
<accession>A0ACC3NF83</accession>